<evidence type="ECO:0000313" key="2">
    <source>
        <dbReference type="Proteomes" id="UP000244090"/>
    </source>
</evidence>
<dbReference type="EMBL" id="QBKT01000006">
    <property type="protein sequence ID" value="PTX60644.1"/>
    <property type="molecule type" value="Genomic_DNA"/>
</dbReference>
<protein>
    <submittedName>
        <fullName evidence="1">Uncharacterized protein</fullName>
    </submittedName>
</protein>
<proteinExistence type="predicted"/>
<evidence type="ECO:0000313" key="1">
    <source>
        <dbReference type="EMBL" id="PTX60644.1"/>
    </source>
</evidence>
<keyword evidence="2" id="KW-1185">Reference proteome</keyword>
<gene>
    <name evidence="1" type="ORF">C8N46_106290</name>
</gene>
<dbReference type="AlphaFoldDB" id="A0A2T6BX44"/>
<sequence length="41" mass="4704">MCEKCVSPNIQHLPDEKNIQPLQNKLKTKTLKKKAKKVTKA</sequence>
<comment type="caution">
    <text evidence="1">The sequence shown here is derived from an EMBL/GenBank/DDBJ whole genome shotgun (WGS) entry which is preliminary data.</text>
</comment>
<reference evidence="1 2" key="1">
    <citation type="submission" date="2018-04" db="EMBL/GenBank/DDBJ databases">
        <title>Genomic Encyclopedia of Archaeal and Bacterial Type Strains, Phase II (KMG-II): from individual species to whole genera.</title>
        <authorList>
            <person name="Goeker M."/>
        </authorList>
    </citation>
    <scope>NUCLEOTIDE SEQUENCE [LARGE SCALE GENOMIC DNA]</scope>
    <source>
        <strain evidence="1 2">DSM 25731</strain>
    </source>
</reference>
<organism evidence="1 2">
    <name type="scientific">Kordia periserrulae</name>
    <dbReference type="NCBI Taxonomy" id="701523"/>
    <lineage>
        <taxon>Bacteria</taxon>
        <taxon>Pseudomonadati</taxon>
        <taxon>Bacteroidota</taxon>
        <taxon>Flavobacteriia</taxon>
        <taxon>Flavobacteriales</taxon>
        <taxon>Flavobacteriaceae</taxon>
        <taxon>Kordia</taxon>
    </lineage>
</organism>
<dbReference type="Proteomes" id="UP000244090">
    <property type="component" value="Unassembled WGS sequence"/>
</dbReference>
<name>A0A2T6BX44_9FLAO</name>
<accession>A0A2T6BX44</accession>